<evidence type="ECO:0000313" key="2">
    <source>
        <dbReference type="Proteomes" id="UP000612585"/>
    </source>
</evidence>
<sequence>MAVVTAVYDAAPAPRTAADILPADAAERAARRNGPRAHGRKVNASLEHGVAPMVTALFDQAEIRDPGHRTARTFLSGPR</sequence>
<organism evidence="1 2">
    <name type="scientific">Virgisporangium aurantiacum</name>
    <dbReference type="NCBI Taxonomy" id="175570"/>
    <lineage>
        <taxon>Bacteria</taxon>
        <taxon>Bacillati</taxon>
        <taxon>Actinomycetota</taxon>
        <taxon>Actinomycetes</taxon>
        <taxon>Micromonosporales</taxon>
        <taxon>Micromonosporaceae</taxon>
        <taxon>Virgisporangium</taxon>
    </lineage>
</organism>
<dbReference type="RefSeq" id="WP_204007709.1">
    <property type="nucleotide sequence ID" value="NZ_BOPG01000076.1"/>
</dbReference>
<keyword evidence="2" id="KW-1185">Reference proteome</keyword>
<evidence type="ECO:0000313" key="1">
    <source>
        <dbReference type="EMBL" id="GIJ62203.1"/>
    </source>
</evidence>
<name>A0A8J4E5L1_9ACTN</name>
<comment type="caution">
    <text evidence="1">The sequence shown here is derived from an EMBL/GenBank/DDBJ whole genome shotgun (WGS) entry which is preliminary data.</text>
</comment>
<protein>
    <submittedName>
        <fullName evidence="1">Uncharacterized protein</fullName>
    </submittedName>
</protein>
<dbReference type="AlphaFoldDB" id="A0A8J4E5L1"/>
<reference evidence="1" key="1">
    <citation type="submission" date="2021-01" db="EMBL/GenBank/DDBJ databases">
        <title>Whole genome shotgun sequence of Virgisporangium aurantiacum NBRC 16421.</title>
        <authorList>
            <person name="Komaki H."/>
            <person name="Tamura T."/>
        </authorList>
    </citation>
    <scope>NUCLEOTIDE SEQUENCE</scope>
    <source>
        <strain evidence="1">NBRC 16421</strain>
    </source>
</reference>
<dbReference type="Proteomes" id="UP000612585">
    <property type="component" value="Unassembled WGS sequence"/>
</dbReference>
<dbReference type="EMBL" id="BOPG01000076">
    <property type="protein sequence ID" value="GIJ62203.1"/>
    <property type="molecule type" value="Genomic_DNA"/>
</dbReference>
<accession>A0A8J4E5L1</accession>
<proteinExistence type="predicted"/>
<gene>
    <name evidence="1" type="ORF">Vau01_097190</name>
</gene>